<dbReference type="InterPro" id="IPR002401">
    <property type="entry name" value="Cyt_P450_E_grp-I"/>
</dbReference>
<dbReference type="HOGENOM" id="CLU_001570_5_11_1"/>
<evidence type="ECO:0000256" key="6">
    <source>
        <dbReference type="ARBA" id="ARBA00023002"/>
    </source>
</evidence>
<sequence length="538" mass="60737">MPLSQLTWSFAWKTTASVLLLFVSSYLFKLLVLWPLRSPLRRLPGPKAPGWFVGHLRTILDPNISHKALHNYMNDYGKTFKVQGLGYFDDRLITFDTRAITHILHRAVENYPKPWQSRAIIARLIGEGLFVSEGDQHKRQRKILNPAFSGQSLRDLIPTFVDKAEELRDRWASLIASGTEHIDCAPWLGRATFDIIGLAGFDYQFNAIQNEDNELHLAYRDMFNLAVNHNNQMVKTALEIYFPFIEWLFPDKRNRQIRRSQAVISRIGSKLVSEKREAILSEKGGLSADHVGNKDILSLLIKSNLAEAEGQRLSDEELLAQVSTFLLVGSESTSISLSWTLYLLAQNTDIQTKLRDEVLQNPSQASLLDLPFLDNVVKEALRLIPPVHGTLRAAVKDDFIPTSEPVTMKDGTQQFGVNIAKGQFVQVAYDGFNLMKEVWGEDAWDFVPSRWENLPDAVRSQPGLVTGLMSFSLGPHSCIGARFSIIQMKFLLATLISAFIFSDPPNTAKVYCIVTRPYTRGQFSKGSRLPLRVTPCFS</sequence>
<dbReference type="InterPro" id="IPR017972">
    <property type="entry name" value="Cyt_P450_CS"/>
</dbReference>
<dbReference type="PANTHER" id="PTHR24305">
    <property type="entry name" value="CYTOCHROME P450"/>
    <property type="match status" value="1"/>
</dbReference>
<keyword evidence="8 10" id="KW-0503">Monooxygenase</keyword>
<evidence type="ECO:0000256" key="8">
    <source>
        <dbReference type="ARBA" id="ARBA00023033"/>
    </source>
</evidence>
<dbReference type="EMBL" id="KL198017">
    <property type="protein sequence ID" value="KDQ20465.1"/>
    <property type="molecule type" value="Genomic_DNA"/>
</dbReference>
<dbReference type="InterPro" id="IPR050121">
    <property type="entry name" value="Cytochrome_P450_monoxygenase"/>
</dbReference>
<evidence type="ECO:0000256" key="1">
    <source>
        <dbReference type="ARBA" id="ARBA00001971"/>
    </source>
</evidence>
<dbReference type="GO" id="GO:0020037">
    <property type="term" value="F:heme binding"/>
    <property type="evidence" value="ECO:0007669"/>
    <property type="project" value="InterPro"/>
</dbReference>
<organism evidence="11 12">
    <name type="scientific">Botryobasidium botryosum (strain FD-172 SS1)</name>
    <dbReference type="NCBI Taxonomy" id="930990"/>
    <lineage>
        <taxon>Eukaryota</taxon>
        <taxon>Fungi</taxon>
        <taxon>Dikarya</taxon>
        <taxon>Basidiomycota</taxon>
        <taxon>Agaricomycotina</taxon>
        <taxon>Agaricomycetes</taxon>
        <taxon>Cantharellales</taxon>
        <taxon>Botryobasidiaceae</taxon>
        <taxon>Botryobasidium</taxon>
    </lineage>
</organism>
<name>A0A067N0I9_BOTB1</name>
<dbReference type="SUPFAM" id="SSF48264">
    <property type="entry name" value="Cytochrome P450"/>
    <property type="match status" value="1"/>
</dbReference>
<dbReference type="PROSITE" id="PS00086">
    <property type="entry name" value="CYTOCHROME_P450"/>
    <property type="match status" value="1"/>
</dbReference>
<dbReference type="GO" id="GO:0005506">
    <property type="term" value="F:iron ion binding"/>
    <property type="evidence" value="ECO:0007669"/>
    <property type="project" value="InterPro"/>
</dbReference>
<comment type="cofactor">
    <cofactor evidence="1 9">
        <name>heme</name>
        <dbReference type="ChEBI" id="CHEBI:30413"/>
    </cofactor>
</comment>
<evidence type="ECO:0008006" key="13">
    <source>
        <dbReference type="Google" id="ProtNLM"/>
    </source>
</evidence>
<dbReference type="PRINTS" id="PR00463">
    <property type="entry name" value="EP450I"/>
</dbReference>
<evidence type="ECO:0000256" key="4">
    <source>
        <dbReference type="ARBA" id="ARBA00022617"/>
    </source>
</evidence>
<keyword evidence="5 9" id="KW-0479">Metal-binding</keyword>
<comment type="pathway">
    <text evidence="2">Secondary metabolite biosynthesis.</text>
</comment>
<keyword evidence="7 9" id="KW-0408">Iron</keyword>
<comment type="similarity">
    <text evidence="3 10">Belongs to the cytochrome P450 family.</text>
</comment>
<feature type="binding site" description="axial binding residue" evidence="9">
    <location>
        <position position="478"/>
    </location>
    <ligand>
        <name>heme</name>
        <dbReference type="ChEBI" id="CHEBI:30413"/>
    </ligand>
    <ligandPart>
        <name>Fe</name>
        <dbReference type="ChEBI" id="CHEBI:18248"/>
    </ligandPart>
</feature>
<dbReference type="GO" id="GO:0004497">
    <property type="term" value="F:monooxygenase activity"/>
    <property type="evidence" value="ECO:0007669"/>
    <property type="project" value="UniProtKB-KW"/>
</dbReference>
<accession>A0A067N0I9</accession>
<dbReference type="InParanoid" id="A0A067N0I9"/>
<dbReference type="AlphaFoldDB" id="A0A067N0I9"/>
<dbReference type="PANTHER" id="PTHR24305:SF166">
    <property type="entry name" value="CYTOCHROME P450 12A4, MITOCHONDRIAL-RELATED"/>
    <property type="match status" value="1"/>
</dbReference>
<gene>
    <name evidence="11" type="ORF">BOTBODRAFT_26477</name>
</gene>
<dbReference type="OrthoDB" id="1470350at2759"/>
<dbReference type="PRINTS" id="PR00385">
    <property type="entry name" value="P450"/>
</dbReference>
<dbReference type="Gene3D" id="1.10.630.10">
    <property type="entry name" value="Cytochrome P450"/>
    <property type="match status" value="1"/>
</dbReference>
<evidence type="ECO:0000256" key="3">
    <source>
        <dbReference type="ARBA" id="ARBA00010617"/>
    </source>
</evidence>
<keyword evidence="12" id="KW-1185">Reference proteome</keyword>
<dbReference type="GO" id="GO:0016705">
    <property type="term" value="F:oxidoreductase activity, acting on paired donors, with incorporation or reduction of molecular oxygen"/>
    <property type="evidence" value="ECO:0007669"/>
    <property type="project" value="InterPro"/>
</dbReference>
<dbReference type="InterPro" id="IPR036396">
    <property type="entry name" value="Cyt_P450_sf"/>
</dbReference>
<dbReference type="Pfam" id="PF00067">
    <property type="entry name" value="p450"/>
    <property type="match status" value="1"/>
</dbReference>
<evidence type="ECO:0000256" key="9">
    <source>
        <dbReference type="PIRSR" id="PIRSR602401-1"/>
    </source>
</evidence>
<evidence type="ECO:0000256" key="2">
    <source>
        <dbReference type="ARBA" id="ARBA00005179"/>
    </source>
</evidence>
<dbReference type="CDD" id="cd11069">
    <property type="entry name" value="CYP_FUM15-like"/>
    <property type="match status" value="1"/>
</dbReference>
<dbReference type="InterPro" id="IPR001128">
    <property type="entry name" value="Cyt_P450"/>
</dbReference>
<protein>
    <recommendedName>
        <fullName evidence="13">Cytochrome P450</fullName>
    </recommendedName>
</protein>
<evidence type="ECO:0000256" key="7">
    <source>
        <dbReference type="ARBA" id="ARBA00023004"/>
    </source>
</evidence>
<keyword evidence="4 9" id="KW-0349">Heme</keyword>
<evidence type="ECO:0000256" key="10">
    <source>
        <dbReference type="RuleBase" id="RU000461"/>
    </source>
</evidence>
<dbReference type="Proteomes" id="UP000027195">
    <property type="component" value="Unassembled WGS sequence"/>
</dbReference>
<dbReference type="STRING" id="930990.A0A067N0I9"/>
<evidence type="ECO:0000313" key="12">
    <source>
        <dbReference type="Proteomes" id="UP000027195"/>
    </source>
</evidence>
<keyword evidence="6 10" id="KW-0560">Oxidoreductase</keyword>
<evidence type="ECO:0000256" key="5">
    <source>
        <dbReference type="ARBA" id="ARBA00022723"/>
    </source>
</evidence>
<reference evidence="12" key="1">
    <citation type="journal article" date="2014" name="Proc. Natl. Acad. Sci. U.S.A.">
        <title>Extensive sampling of basidiomycete genomes demonstrates inadequacy of the white-rot/brown-rot paradigm for wood decay fungi.</title>
        <authorList>
            <person name="Riley R."/>
            <person name="Salamov A.A."/>
            <person name="Brown D.W."/>
            <person name="Nagy L.G."/>
            <person name="Floudas D."/>
            <person name="Held B.W."/>
            <person name="Levasseur A."/>
            <person name="Lombard V."/>
            <person name="Morin E."/>
            <person name="Otillar R."/>
            <person name="Lindquist E.A."/>
            <person name="Sun H."/>
            <person name="LaButti K.M."/>
            <person name="Schmutz J."/>
            <person name="Jabbour D."/>
            <person name="Luo H."/>
            <person name="Baker S.E."/>
            <person name="Pisabarro A.G."/>
            <person name="Walton J.D."/>
            <person name="Blanchette R.A."/>
            <person name="Henrissat B."/>
            <person name="Martin F."/>
            <person name="Cullen D."/>
            <person name="Hibbett D.S."/>
            <person name="Grigoriev I.V."/>
        </authorList>
    </citation>
    <scope>NUCLEOTIDE SEQUENCE [LARGE SCALE GENOMIC DNA]</scope>
    <source>
        <strain evidence="12">FD-172 SS1</strain>
    </source>
</reference>
<evidence type="ECO:0000313" key="11">
    <source>
        <dbReference type="EMBL" id="KDQ20465.1"/>
    </source>
</evidence>
<proteinExistence type="inferred from homology"/>